<dbReference type="PANTHER" id="PTHR43666:SF1">
    <property type="entry name" value="CONSERVED PROTEIN"/>
    <property type="match status" value="1"/>
</dbReference>
<gene>
    <name evidence="2" type="ORF">apy_15960</name>
</gene>
<dbReference type="GO" id="GO:0006508">
    <property type="term" value="P:proteolysis"/>
    <property type="evidence" value="ECO:0007669"/>
    <property type="project" value="InterPro"/>
</dbReference>
<accession>A0A401HBQ3</accession>
<reference evidence="2 3" key="1">
    <citation type="submission" date="2017-02" db="EMBL/GenBank/DDBJ databases">
        <title>isolation and characterization of a novel temperate virus Aeropyrum globular virus 1 infecting hyperthermophilic archaeon Aeropyrum.</title>
        <authorList>
            <person name="Yumiya M."/>
            <person name="Yoshida T."/>
            <person name="Sako Y."/>
        </authorList>
    </citation>
    <scope>NUCLEOTIDE SEQUENCE [LARGE SCALE GENOMIC DNA]</scope>
    <source>
        <strain evidence="2 3">YK1-12-2013</strain>
    </source>
</reference>
<dbReference type="Pfam" id="PF19289">
    <property type="entry name" value="PmbA_TldD_3rd"/>
    <property type="match status" value="1"/>
</dbReference>
<dbReference type="RefSeq" id="WP_131160771.1">
    <property type="nucleotide sequence ID" value="NZ_BDMD01000141.1"/>
</dbReference>
<dbReference type="AlphaFoldDB" id="A0A401HBQ3"/>
<evidence type="ECO:0000313" key="2">
    <source>
        <dbReference type="EMBL" id="GBF09871.1"/>
    </source>
</evidence>
<dbReference type="InterPro" id="IPR036059">
    <property type="entry name" value="TldD/PmbA_sf"/>
</dbReference>
<organism evidence="2 3">
    <name type="scientific">Aeropyrum pernix</name>
    <dbReference type="NCBI Taxonomy" id="56636"/>
    <lineage>
        <taxon>Archaea</taxon>
        <taxon>Thermoproteota</taxon>
        <taxon>Thermoprotei</taxon>
        <taxon>Desulfurococcales</taxon>
        <taxon>Desulfurococcaceae</taxon>
        <taxon>Aeropyrum</taxon>
    </lineage>
</organism>
<dbReference type="InterPro" id="IPR045569">
    <property type="entry name" value="Metalloprtase-TldD/E_C"/>
</dbReference>
<protein>
    <submittedName>
        <fullName evidence="2">Probable peptidase</fullName>
    </submittedName>
</protein>
<dbReference type="GO" id="GO:0008237">
    <property type="term" value="F:metallopeptidase activity"/>
    <property type="evidence" value="ECO:0007669"/>
    <property type="project" value="InterPro"/>
</dbReference>
<dbReference type="EMBL" id="BDMD01000141">
    <property type="protein sequence ID" value="GBF09871.1"/>
    <property type="molecule type" value="Genomic_DNA"/>
</dbReference>
<evidence type="ECO:0000259" key="1">
    <source>
        <dbReference type="Pfam" id="PF19289"/>
    </source>
</evidence>
<evidence type="ECO:0000313" key="3">
    <source>
        <dbReference type="Proteomes" id="UP000291213"/>
    </source>
</evidence>
<dbReference type="PANTHER" id="PTHR43666">
    <property type="entry name" value="TLDD PROTEIN"/>
    <property type="match status" value="1"/>
</dbReference>
<proteinExistence type="predicted"/>
<sequence>MAPGEVMERERLEEAARTILNALPGDAEKAVKIVGSKSIMVKAARGSVSVAQGFQDLLLEIYLARDGKIAVTSFKTPRLDDAAKIAARVVDKLEKSPLYAPLPEPSGSSSRAVDKKVATMVAEGDTAGLTSLIDPDRWGDISGMAELAVTTTVLTASNGAELTLEKTSFNGYTRIFGREFRSGQWSWVSTRFDEKLAEEAIQTAKLLAEECSKLPEEIPEPGSYRLLLSPMVGGNLLEIVASSLLAGSVLLGFSMFSHNKPGDRIASDALTLSSTPLDDELPGYSTFDDEGVATRDIAAIENGVLKTFLHNTKTARLMGAETTGNAGWILPRLFNLQLGPGDISPDNVYEALGNGLYLTNNWYTRLQNYLEGRFSTVLRDAVIRVRNGKPVSCTPGYKLRLAGSLKDLIMNVEAAGSKQYKIMWWEVNRPFKLPHIIVASSPGIEVRRG</sequence>
<comment type="caution">
    <text evidence="2">The sequence shown here is derived from an EMBL/GenBank/DDBJ whole genome shotgun (WGS) entry which is preliminary data.</text>
</comment>
<feature type="domain" description="Metalloprotease TldD/E C-terminal" evidence="1">
    <location>
        <begin position="221"/>
        <end position="439"/>
    </location>
</feature>
<dbReference type="Proteomes" id="UP000291213">
    <property type="component" value="Unassembled WGS sequence"/>
</dbReference>
<dbReference type="OrthoDB" id="84520at2157"/>
<name>A0A401HBQ3_AERPX</name>
<dbReference type="SUPFAM" id="SSF111283">
    <property type="entry name" value="Putative modulator of DNA gyrase, PmbA/TldD"/>
    <property type="match status" value="1"/>
</dbReference>